<dbReference type="PANTHER" id="PTHR30329">
    <property type="entry name" value="STATOR ELEMENT OF FLAGELLAR MOTOR COMPLEX"/>
    <property type="match status" value="1"/>
</dbReference>
<dbReference type="PANTHER" id="PTHR30329:SF21">
    <property type="entry name" value="LIPOPROTEIN YIAD-RELATED"/>
    <property type="match status" value="1"/>
</dbReference>
<dbReference type="SUPFAM" id="SSF103088">
    <property type="entry name" value="OmpA-like"/>
    <property type="match status" value="1"/>
</dbReference>
<protein>
    <submittedName>
        <fullName evidence="8">OmpA family protein</fullName>
    </submittedName>
</protein>
<reference evidence="8 9" key="1">
    <citation type="submission" date="2020-05" db="EMBL/GenBank/DDBJ databases">
        <title>Thioclava electrotropha strain Elox9 finished genome.</title>
        <authorList>
            <person name="Rowe A.R."/>
            <person name="Wilbanks E.G."/>
        </authorList>
    </citation>
    <scope>NUCLEOTIDE SEQUENCE [LARGE SCALE GENOMIC DNA]</scope>
    <source>
        <strain evidence="8 9">Elox9</strain>
    </source>
</reference>
<evidence type="ECO:0000256" key="1">
    <source>
        <dbReference type="ARBA" id="ARBA00004442"/>
    </source>
</evidence>
<feature type="domain" description="OmpA-like" evidence="7">
    <location>
        <begin position="203"/>
        <end position="324"/>
    </location>
</feature>
<dbReference type="Pfam" id="PF00691">
    <property type="entry name" value="OmpA"/>
    <property type="match status" value="1"/>
</dbReference>
<feature type="region of interest" description="Disordered" evidence="5">
    <location>
        <begin position="298"/>
        <end position="344"/>
    </location>
</feature>
<evidence type="ECO:0000313" key="8">
    <source>
        <dbReference type="EMBL" id="QPZ89616.1"/>
    </source>
</evidence>
<dbReference type="Proteomes" id="UP000192422">
    <property type="component" value="Chromosome"/>
</dbReference>
<comment type="subcellular location">
    <subcellularLocation>
        <location evidence="1">Cell outer membrane</location>
    </subcellularLocation>
</comment>
<evidence type="ECO:0000259" key="7">
    <source>
        <dbReference type="PROSITE" id="PS51123"/>
    </source>
</evidence>
<feature type="compositionally biased region" description="Basic and acidic residues" evidence="5">
    <location>
        <begin position="304"/>
        <end position="314"/>
    </location>
</feature>
<dbReference type="InterPro" id="IPR006664">
    <property type="entry name" value="OMP_bac"/>
</dbReference>
<evidence type="ECO:0000256" key="6">
    <source>
        <dbReference type="SAM" id="SignalP"/>
    </source>
</evidence>
<dbReference type="RefSeq" id="WP_198453235.1">
    <property type="nucleotide sequence ID" value="NZ_CP053562.1"/>
</dbReference>
<organism evidence="8 9">
    <name type="scientific">Thioclava electrotropha</name>
    <dbReference type="NCBI Taxonomy" id="1549850"/>
    <lineage>
        <taxon>Bacteria</taxon>
        <taxon>Pseudomonadati</taxon>
        <taxon>Pseudomonadota</taxon>
        <taxon>Alphaproteobacteria</taxon>
        <taxon>Rhodobacterales</taxon>
        <taxon>Paracoccaceae</taxon>
        <taxon>Thioclava</taxon>
    </lineage>
</organism>
<keyword evidence="2 4" id="KW-0472">Membrane</keyword>
<dbReference type="InterPro" id="IPR036737">
    <property type="entry name" value="OmpA-like_sf"/>
</dbReference>
<gene>
    <name evidence="8" type="ORF">AKL02_001090</name>
</gene>
<name>A0ABX6YP66_9RHOB</name>
<dbReference type="InterPro" id="IPR050330">
    <property type="entry name" value="Bact_OuterMem_StrucFunc"/>
</dbReference>
<evidence type="ECO:0000256" key="3">
    <source>
        <dbReference type="ARBA" id="ARBA00023237"/>
    </source>
</evidence>
<dbReference type="PROSITE" id="PS51123">
    <property type="entry name" value="OMPA_2"/>
    <property type="match status" value="1"/>
</dbReference>
<feature type="signal peptide" evidence="6">
    <location>
        <begin position="1"/>
        <end position="20"/>
    </location>
</feature>
<dbReference type="CDD" id="cd07185">
    <property type="entry name" value="OmpA_C-like"/>
    <property type="match status" value="1"/>
</dbReference>
<feature type="chain" id="PRO_5047309648" evidence="6">
    <location>
        <begin position="21"/>
        <end position="367"/>
    </location>
</feature>
<keyword evidence="3" id="KW-0998">Cell outer membrane</keyword>
<evidence type="ECO:0000256" key="2">
    <source>
        <dbReference type="ARBA" id="ARBA00023136"/>
    </source>
</evidence>
<evidence type="ECO:0000256" key="4">
    <source>
        <dbReference type="PROSITE-ProRule" id="PRU00473"/>
    </source>
</evidence>
<keyword evidence="6" id="KW-0732">Signal</keyword>
<sequence length="367" mass="38728">MTRRATLLLAGLLAVPLSHAALAASADLTLPAGATQSAQETSPATSYQLAVGPWQDGQLETRDLEGARSDTAYQLRANQNTTLQILAPLRDQLKQAGYDILYECDTQACGGFDFRYALDLLSEPAMHVDLGDFRYIAARNGSDYFGITVSRSSESGFIQVTEMRVQDVTPAQPDDPLAPPQTAPILPRADAPAVAPSALAQTLEAQGSVALDDLDFPSGASALGSGDFASLQALAEFLKANPDFQVMLVGHTDAVGSLAANIALSKKRAQSARQKLIGDYGVAASQVSAEGAGFLAPRASNLTKEGREKTDGSKRFSPRPGVSASRRNGPAREGVRSHQLSGPFSAKVLARKSMKARTFGWVKRPGG</sequence>
<evidence type="ECO:0000313" key="9">
    <source>
        <dbReference type="Proteomes" id="UP000192422"/>
    </source>
</evidence>
<dbReference type="InterPro" id="IPR006665">
    <property type="entry name" value="OmpA-like"/>
</dbReference>
<proteinExistence type="predicted"/>
<dbReference type="PRINTS" id="PR01021">
    <property type="entry name" value="OMPADOMAIN"/>
</dbReference>
<evidence type="ECO:0000256" key="5">
    <source>
        <dbReference type="SAM" id="MobiDB-lite"/>
    </source>
</evidence>
<keyword evidence="9" id="KW-1185">Reference proteome</keyword>
<dbReference type="EMBL" id="CP053562">
    <property type="protein sequence ID" value="QPZ89616.1"/>
    <property type="molecule type" value="Genomic_DNA"/>
</dbReference>
<dbReference type="Gene3D" id="3.30.1330.60">
    <property type="entry name" value="OmpA-like domain"/>
    <property type="match status" value="1"/>
</dbReference>
<accession>A0ABX6YP66</accession>